<reference evidence="1" key="1">
    <citation type="submission" date="2014-11" db="EMBL/GenBank/DDBJ databases">
        <authorList>
            <person name="Amaro Gonzalez C."/>
        </authorList>
    </citation>
    <scope>NUCLEOTIDE SEQUENCE</scope>
</reference>
<name>A0A0E9VMR4_ANGAN</name>
<organism evidence="1">
    <name type="scientific">Anguilla anguilla</name>
    <name type="common">European freshwater eel</name>
    <name type="synonym">Muraena anguilla</name>
    <dbReference type="NCBI Taxonomy" id="7936"/>
    <lineage>
        <taxon>Eukaryota</taxon>
        <taxon>Metazoa</taxon>
        <taxon>Chordata</taxon>
        <taxon>Craniata</taxon>
        <taxon>Vertebrata</taxon>
        <taxon>Euteleostomi</taxon>
        <taxon>Actinopterygii</taxon>
        <taxon>Neopterygii</taxon>
        <taxon>Teleostei</taxon>
        <taxon>Anguilliformes</taxon>
        <taxon>Anguillidae</taxon>
        <taxon>Anguilla</taxon>
    </lineage>
</organism>
<evidence type="ECO:0000313" key="1">
    <source>
        <dbReference type="EMBL" id="JAH79296.1"/>
    </source>
</evidence>
<protein>
    <submittedName>
        <fullName evidence="1">Uncharacterized protein</fullName>
    </submittedName>
</protein>
<dbReference type="EMBL" id="GBXM01029281">
    <property type="protein sequence ID" value="JAH79296.1"/>
    <property type="molecule type" value="Transcribed_RNA"/>
</dbReference>
<reference evidence="1" key="2">
    <citation type="journal article" date="2015" name="Fish Shellfish Immunol.">
        <title>Early steps in the European eel (Anguilla anguilla)-Vibrio vulnificus interaction in the gills: Role of the RtxA13 toxin.</title>
        <authorList>
            <person name="Callol A."/>
            <person name="Pajuelo D."/>
            <person name="Ebbesson L."/>
            <person name="Teles M."/>
            <person name="MacKenzie S."/>
            <person name="Amaro C."/>
        </authorList>
    </citation>
    <scope>NUCLEOTIDE SEQUENCE</scope>
</reference>
<accession>A0A0E9VMR4</accession>
<sequence>MQFVFLIKYECHATRILFLCFLMSDVYKIFPFGVAHFKRAPILITEQLYVIYTHTR</sequence>
<dbReference type="AlphaFoldDB" id="A0A0E9VMR4"/>
<proteinExistence type="predicted"/>